<dbReference type="Proteomes" id="UP001056384">
    <property type="component" value="Chromosome 6"/>
</dbReference>
<evidence type="ECO:0000313" key="6">
    <source>
        <dbReference type="Proteomes" id="UP001056384"/>
    </source>
</evidence>
<dbReference type="Pfam" id="PF04082">
    <property type="entry name" value="Fungal_trans"/>
    <property type="match status" value="1"/>
</dbReference>
<proteinExistence type="predicted"/>
<feature type="region of interest" description="Disordered" evidence="3">
    <location>
        <begin position="87"/>
        <end position="118"/>
    </location>
</feature>
<name>A0A9Q9ATT4_9PEZI</name>
<gene>
    <name evidence="5" type="ORF">Slin15195_G079430</name>
</gene>
<dbReference type="Pfam" id="PF00172">
    <property type="entry name" value="Zn_clus"/>
    <property type="match status" value="1"/>
</dbReference>
<dbReference type="PROSITE" id="PS50048">
    <property type="entry name" value="ZN2_CY6_FUNGAL_2"/>
    <property type="match status" value="1"/>
</dbReference>
<dbReference type="InterPro" id="IPR007219">
    <property type="entry name" value="XnlR_reg_dom"/>
</dbReference>
<keyword evidence="1" id="KW-0479">Metal-binding</keyword>
<protein>
    <recommendedName>
        <fullName evidence="4">Zn(2)-C6 fungal-type domain-containing protein</fullName>
    </recommendedName>
</protein>
<dbReference type="GO" id="GO:0003677">
    <property type="term" value="F:DNA binding"/>
    <property type="evidence" value="ECO:0007669"/>
    <property type="project" value="InterPro"/>
</dbReference>
<feature type="domain" description="Zn(2)-C6 fungal-type" evidence="4">
    <location>
        <begin position="23"/>
        <end position="52"/>
    </location>
</feature>
<dbReference type="PANTHER" id="PTHR47785">
    <property type="entry name" value="ZN(II)2CYS6 TRANSCRIPTION FACTOR (EUROFUNG)-RELATED-RELATED"/>
    <property type="match status" value="1"/>
</dbReference>
<evidence type="ECO:0000259" key="4">
    <source>
        <dbReference type="PROSITE" id="PS50048"/>
    </source>
</evidence>
<dbReference type="PROSITE" id="PS00463">
    <property type="entry name" value="ZN2_CY6_FUNGAL_1"/>
    <property type="match status" value="1"/>
</dbReference>
<dbReference type="InterPro" id="IPR053181">
    <property type="entry name" value="EcdB-like_regulator"/>
</dbReference>
<evidence type="ECO:0000256" key="1">
    <source>
        <dbReference type="ARBA" id="ARBA00022723"/>
    </source>
</evidence>
<keyword evidence="2" id="KW-0539">Nucleus</keyword>
<dbReference type="Gene3D" id="4.10.240.10">
    <property type="entry name" value="Zn(2)-C6 fungal-type DNA-binding domain"/>
    <property type="match status" value="1"/>
</dbReference>
<dbReference type="SMART" id="SM00066">
    <property type="entry name" value="GAL4"/>
    <property type="match status" value="1"/>
</dbReference>
<dbReference type="InterPro" id="IPR036864">
    <property type="entry name" value="Zn2-C6_fun-type_DNA-bd_sf"/>
</dbReference>
<evidence type="ECO:0000256" key="2">
    <source>
        <dbReference type="ARBA" id="ARBA00023242"/>
    </source>
</evidence>
<feature type="compositionally biased region" description="Basic and acidic residues" evidence="3">
    <location>
        <begin position="1"/>
        <end position="14"/>
    </location>
</feature>
<dbReference type="GO" id="GO:0006351">
    <property type="term" value="P:DNA-templated transcription"/>
    <property type="evidence" value="ECO:0007669"/>
    <property type="project" value="InterPro"/>
</dbReference>
<dbReference type="CDD" id="cd00067">
    <property type="entry name" value="GAL4"/>
    <property type="match status" value="1"/>
</dbReference>
<feature type="compositionally biased region" description="Polar residues" evidence="3">
    <location>
        <begin position="95"/>
        <end position="107"/>
    </location>
</feature>
<dbReference type="GO" id="GO:0000981">
    <property type="term" value="F:DNA-binding transcription factor activity, RNA polymerase II-specific"/>
    <property type="evidence" value="ECO:0007669"/>
    <property type="project" value="InterPro"/>
</dbReference>
<organism evidence="5 6">
    <name type="scientific">Septoria linicola</name>
    <dbReference type="NCBI Taxonomy" id="215465"/>
    <lineage>
        <taxon>Eukaryota</taxon>
        <taxon>Fungi</taxon>
        <taxon>Dikarya</taxon>
        <taxon>Ascomycota</taxon>
        <taxon>Pezizomycotina</taxon>
        <taxon>Dothideomycetes</taxon>
        <taxon>Dothideomycetidae</taxon>
        <taxon>Mycosphaerellales</taxon>
        <taxon>Mycosphaerellaceae</taxon>
        <taxon>Septoria</taxon>
    </lineage>
</organism>
<evidence type="ECO:0000313" key="5">
    <source>
        <dbReference type="EMBL" id="USW54624.1"/>
    </source>
</evidence>
<dbReference type="EMBL" id="CP099423">
    <property type="protein sequence ID" value="USW54624.1"/>
    <property type="molecule type" value="Genomic_DNA"/>
</dbReference>
<sequence>MGPEEGSHNGDEPPKKRRRGPHACATCRQRKVKCDGNQPCANCKSADIDCLYGTEPITKGKSDAILETVLRLEDRLSYLTAQLASHPGLSPLPAESSTGTVFSPETVTTERPHSSVTGARQLVHDSRHRRNESLDNAILSARHTSTTESVLAWPFFDVFPGLRTQYQQIFIIEQQRRKYPSSKPAQPPPSLPPHEVHSAIEAFRHTVNFSYPTVTIHQLADIEQRVLDRQTDDSIETSLALLVMALGCAAQVVNGLAGSDSNLQEHSRSQRIQVMAHTYFELYLSGLGGVHLDVSTTATQCLFFTALFFAYLQRPLQAYSYVCMTATKCRTLLSYTSADTGVDTECLRRIFWSCFSLESDYIAELAALPQTGVSDMESSVPYPAHYQTAEDEIEREQSSLYFLACVSMRRLLNRVHDLLYAPDTGVAFDDARFPHVVTELDHQLEEWRNCLPPSFEFSIDTSSATSQHGGFLRQRYLTCRAVIYRPYLNQVLSRTSTGESLTSQMIDKSEVCLTMCLLHILDLRAFSQTVLVDTWICSLSMASTMLLLLAASTIPALKQRLHPSVLDAGRHLTSLIETWMHAHGDAISPSVRQSLRMIGEIDALLQAEYGQAKPTLNERRQSLR</sequence>
<reference evidence="5" key="1">
    <citation type="submission" date="2022-06" db="EMBL/GenBank/DDBJ databases">
        <title>Complete genome sequences of two strains of the flax pathogen Septoria linicola.</title>
        <authorList>
            <person name="Lapalu N."/>
            <person name="Simon A."/>
            <person name="Demenou B."/>
            <person name="Paumier D."/>
            <person name="Guillot M.-P."/>
            <person name="Gout L."/>
            <person name="Valade R."/>
        </authorList>
    </citation>
    <scope>NUCLEOTIDE SEQUENCE</scope>
    <source>
        <strain evidence="5">SE15195</strain>
    </source>
</reference>
<dbReference type="PANTHER" id="PTHR47785:SF1">
    <property type="entry name" value="TRANSCRIPTION FACTOR, PUTATIVE (AFU_ORTHOLOGUE AFUA_5G14530)-RELATED"/>
    <property type="match status" value="1"/>
</dbReference>
<dbReference type="InterPro" id="IPR001138">
    <property type="entry name" value="Zn2Cys6_DnaBD"/>
</dbReference>
<keyword evidence="6" id="KW-1185">Reference proteome</keyword>
<dbReference type="GO" id="GO:0008270">
    <property type="term" value="F:zinc ion binding"/>
    <property type="evidence" value="ECO:0007669"/>
    <property type="project" value="InterPro"/>
</dbReference>
<evidence type="ECO:0000256" key="3">
    <source>
        <dbReference type="SAM" id="MobiDB-lite"/>
    </source>
</evidence>
<dbReference type="CDD" id="cd12148">
    <property type="entry name" value="fungal_TF_MHR"/>
    <property type="match status" value="1"/>
</dbReference>
<feature type="region of interest" description="Disordered" evidence="3">
    <location>
        <begin position="1"/>
        <end position="22"/>
    </location>
</feature>
<dbReference type="AlphaFoldDB" id="A0A9Q9ATT4"/>
<accession>A0A9Q9ATT4</accession>
<dbReference type="SUPFAM" id="SSF57701">
    <property type="entry name" value="Zn2/Cys6 DNA-binding domain"/>
    <property type="match status" value="1"/>
</dbReference>
<dbReference type="OrthoDB" id="6133115at2759"/>